<feature type="domain" description="EGF-like" evidence="28">
    <location>
        <begin position="2105"/>
        <end position="2143"/>
    </location>
</feature>
<dbReference type="Pfam" id="PF13385">
    <property type="entry name" value="Laminin_G_3"/>
    <property type="match status" value="1"/>
</dbReference>
<dbReference type="SMART" id="SM00192">
    <property type="entry name" value="LDLa"/>
    <property type="match status" value="1"/>
</dbReference>
<feature type="domain" description="EGF-like" evidence="28">
    <location>
        <begin position="2529"/>
        <end position="2566"/>
    </location>
</feature>
<dbReference type="SMART" id="SM00034">
    <property type="entry name" value="CLECT"/>
    <property type="match status" value="1"/>
</dbReference>
<evidence type="ECO:0000256" key="2">
    <source>
        <dbReference type="ARBA" id="ARBA00004316"/>
    </source>
</evidence>
<dbReference type="Gene3D" id="2.60.120.260">
    <property type="entry name" value="Galactose-binding domain-like"/>
    <property type="match status" value="2"/>
</dbReference>
<evidence type="ECO:0000256" key="4">
    <source>
        <dbReference type="ARBA" id="ARBA00004613"/>
    </source>
</evidence>
<keyword evidence="13" id="KW-0914">Notch signaling pathway</keyword>
<dbReference type="CDD" id="cd00112">
    <property type="entry name" value="LDLa"/>
    <property type="match status" value="1"/>
</dbReference>
<dbReference type="PROSITE" id="PS50825">
    <property type="entry name" value="HYR"/>
    <property type="match status" value="3"/>
</dbReference>
<evidence type="ECO:0000259" key="30">
    <source>
        <dbReference type="PROSITE" id="PS50825"/>
    </source>
</evidence>
<evidence type="ECO:0000256" key="6">
    <source>
        <dbReference type="ARBA" id="ARBA00022490"/>
    </source>
</evidence>
<feature type="domain" description="EGF-like" evidence="28">
    <location>
        <begin position="2299"/>
        <end position="2335"/>
    </location>
</feature>
<feature type="domain" description="HYR" evidence="30">
    <location>
        <begin position="1465"/>
        <end position="1551"/>
    </location>
</feature>
<dbReference type="Gene3D" id="2.60.120.200">
    <property type="match status" value="1"/>
</dbReference>
<dbReference type="InterPro" id="IPR003410">
    <property type="entry name" value="HYR_dom"/>
</dbReference>
<dbReference type="SMART" id="SM00181">
    <property type="entry name" value="EGF"/>
    <property type="match status" value="21"/>
</dbReference>
<dbReference type="Pfam" id="PF00431">
    <property type="entry name" value="CUB"/>
    <property type="match status" value="3"/>
</dbReference>
<keyword evidence="12" id="KW-0677">Repeat</keyword>
<feature type="disulfide bond" evidence="21">
    <location>
        <begin position="173"/>
        <end position="191"/>
    </location>
</feature>
<evidence type="ECO:0000256" key="7">
    <source>
        <dbReference type="ARBA" id="ARBA00022525"/>
    </source>
</evidence>
<dbReference type="PROSITE" id="PS00022">
    <property type="entry name" value="EGF_1"/>
    <property type="match status" value="15"/>
</dbReference>
<keyword evidence="5" id="KW-0217">Developmental protein</keyword>
<dbReference type="Pfam" id="PF02494">
    <property type="entry name" value="HYR"/>
    <property type="match status" value="2"/>
</dbReference>
<feature type="disulfide bond" evidence="20">
    <location>
        <begin position="2556"/>
        <end position="2565"/>
    </location>
</feature>
<evidence type="ECO:0000256" key="8">
    <source>
        <dbReference type="ARBA" id="ARBA00022536"/>
    </source>
</evidence>
<feature type="disulfide bond" evidence="20">
    <location>
        <begin position="2365"/>
        <end position="2374"/>
    </location>
</feature>
<feature type="transmembrane region" description="Helical" evidence="24">
    <location>
        <begin position="3421"/>
        <end position="3447"/>
    </location>
</feature>
<organism evidence="32 33">
    <name type="scientific">Artemia franciscana</name>
    <name type="common">Brine shrimp</name>
    <name type="synonym">Artemia sanfranciscana</name>
    <dbReference type="NCBI Taxonomy" id="6661"/>
    <lineage>
        <taxon>Eukaryota</taxon>
        <taxon>Metazoa</taxon>
        <taxon>Ecdysozoa</taxon>
        <taxon>Arthropoda</taxon>
        <taxon>Crustacea</taxon>
        <taxon>Branchiopoda</taxon>
        <taxon>Anostraca</taxon>
        <taxon>Artemiidae</taxon>
        <taxon>Artemia</taxon>
    </lineage>
</organism>
<dbReference type="InterPro" id="IPR001881">
    <property type="entry name" value="EGF-like_Ca-bd_dom"/>
</dbReference>
<dbReference type="EMBL" id="JAVRJZ010000010">
    <property type="protein sequence ID" value="KAK2717503.1"/>
    <property type="molecule type" value="Genomic_DNA"/>
</dbReference>
<dbReference type="GO" id="GO:0005576">
    <property type="term" value="C:extracellular region"/>
    <property type="evidence" value="ECO:0007669"/>
    <property type="project" value="UniProtKB-SubCell"/>
</dbReference>
<dbReference type="InterPro" id="IPR000742">
    <property type="entry name" value="EGF"/>
</dbReference>
<feature type="domain" description="EGF-like" evidence="28">
    <location>
        <begin position="2186"/>
        <end position="2222"/>
    </location>
</feature>
<evidence type="ECO:0000259" key="31">
    <source>
        <dbReference type="PROSITE" id="PS50923"/>
    </source>
</evidence>
<evidence type="ECO:0000256" key="10">
    <source>
        <dbReference type="ARBA" id="ARBA00022692"/>
    </source>
</evidence>
<feature type="disulfide bond" evidence="20">
    <location>
        <begin position="2403"/>
        <end position="2412"/>
    </location>
</feature>
<accession>A0AA88HUV0</accession>
<dbReference type="Pfam" id="PF00057">
    <property type="entry name" value="Ldl_recept_a"/>
    <property type="match status" value="1"/>
</dbReference>
<feature type="disulfide bond" evidence="20">
    <location>
        <begin position="2346"/>
        <end position="2363"/>
    </location>
</feature>
<feature type="disulfide bond" evidence="20">
    <location>
        <begin position="2325"/>
        <end position="2334"/>
    </location>
</feature>
<dbReference type="InterPro" id="IPR016186">
    <property type="entry name" value="C-type_lectin-like/link_sf"/>
</dbReference>
<dbReference type="Gene3D" id="2.10.25.10">
    <property type="entry name" value="Laminin"/>
    <property type="match status" value="15"/>
</dbReference>
<dbReference type="FunFam" id="2.10.50.10:FF:000018">
    <property type="entry name" value="Sushi, von Willebrand factor type A, EGF and pentraxin domain-containing 1"/>
    <property type="match status" value="1"/>
</dbReference>
<feature type="domain" description="Sushi" evidence="31">
    <location>
        <begin position="1047"/>
        <end position="1106"/>
    </location>
</feature>
<feature type="domain" description="Sushi" evidence="31">
    <location>
        <begin position="1636"/>
        <end position="1702"/>
    </location>
</feature>
<dbReference type="SUPFAM" id="SSF57535">
    <property type="entry name" value="Complement control module/SCR domain"/>
    <property type="match status" value="6"/>
</dbReference>
<dbReference type="Gene3D" id="3.10.100.10">
    <property type="entry name" value="Mannose-Binding Protein A, subunit A"/>
    <property type="match status" value="1"/>
</dbReference>
<dbReference type="Gene3D" id="2.60.120.290">
    <property type="entry name" value="Spermadhesin, CUB domain"/>
    <property type="match status" value="3"/>
</dbReference>
<feature type="disulfide bond" evidence="20">
    <location>
        <begin position="2228"/>
        <end position="2238"/>
    </location>
</feature>
<dbReference type="InterPro" id="IPR000436">
    <property type="entry name" value="Sushi_SCR_CCP_dom"/>
</dbReference>
<feature type="region of interest" description="Disordered" evidence="23">
    <location>
        <begin position="3547"/>
        <end position="3568"/>
    </location>
</feature>
<dbReference type="SMART" id="SM01411">
    <property type="entry name" value="Ephrin_rec_like"/>
    <property type="match status" value="7"/>
</dbReference>
<evidence type="ECO:0000256" key="11">
    <source>
        <dbReference type="ARBA" id="ARBA00022729"/>
    </source>
</evidence>
<dbReference type="PANTHER" id="PTHR24033">
    <property type="entry name" value="EGF-LIKE DOMAIN-CONTAINING PROTEIN"/>
    <property type="match status" value="1"/>
</dbReference>
<dbReference type="InterPro" id="IPR035976">
    <property type="entry name" value="Sushi/SCR/CCP_sf"/>
</dbReference>
<dbReference type="InterPro" id="IPR000859">
    <property type="entry name" value="CUB_dom"/>
</dbReference>
<evidence type="ECO:0000259" key="29">
    <source>
        <dbReference type="PROSITE" id="PS50041"/>
    </source>
</evidence>
<evidence type="ECO:0000256" key="22">
    <source>
        <dbReference type="PROSITE-ProRule" id="PRU00302"/>
    </source>
</evidence>
<feature type="domain" description="EGF-like" evidence="28">
    <location>
        <begin position="2491"/>
        <end position="2527"/>
    </location>
</feature>
<dbReference type="Proteomes" id="UP001187531">
    <property type="component" value="Unassembled WGS sequence"/>
</dbReference>
<dbReference type="InterPro" id="IPR013320">
    <property type="entry name" value="ConA-like_dom_sf"/>
</dbReference>
<sequence>MWRLFLFLMLLSNHNWLVNAQDFTEESFECLEGWERHGLHCLRYFDVRHSWDKAASLCKKYGGDLVATDNYFQNNDTMHVASQKLRPGSMDDAFWVGYESLDDLSTNSLQTAGGSLASQYSGFWKLDQPDPNKGECVRAHVTDPDQSWELSSCQSLLPFVCKAPACLKGSFSCSNGHCINSKFMCDAQDDCGDGSDELQCPELCHFYVVSSGDTIESQNYPNKYKPLMDCKWVLEGPVGTQIVLQFTEFETEKTFDTLTISTGGRTEESSTVMEVLSGKIDNITSRFFVSGSNFMIVRFRTDASIEKTGFRASWKTEQLRCGGKLKAQPQGQELVSPGYPSSYPGGIECVWIIEAPAGKLVTLKFDDMDLEKDRDMLLVRDGMNSTSLRLHTFSGKLKDNPVYITSTQNRLYLYMRSDLQGHNKGFRLRYSLGCDVSLDDVSGTIVTPGYDSVRRYPNNQECNFRVRASGGGPLSVKFMDFQIENTDSVQVYDGRNGLGAQLHPNGGYNGRVIPTQTLTASTGELLISFKSGSLRAQRGWRVVYSADCPQLKLGEGAIPSSRDTHFGAEIGFTCPFGQIFATGDEFLNTTCMIGGKWTKSYIPKCQEVYCGPVPQIANGFAIQATNVTYRGEATYQCYAGFGFPSGRSTETISCLEDGEWEDLPLCAASMCPPIERVENANATLLNGGGRNYGTVINFECEPGYVMAGIPTVLCQSNGTWSAGVPQCSRLRCPVLPTILNGIITNITRNYAFGDEARVQCHKGFRINGSSIIRCGPDGDFVNVPVCQDIDECVMEQCDGASTVCENVPGSFHCDCKAGFTPSLECKPVTDLGLGSGALPNELITVSGFEPGFPKEKVRLNSKGGWCGSEPSGGENWVQFDFRVTTILRGFRTQSVIRPGGVTALASSIRLLYTDDLDDIFKEYRSPEGAPVEFRIPEVTSVAVVNLPIPVEARYIRLVIQDFIKAPCLRLELSGCLRQSCNDINECAENNGGCDQKCINSPGSFSCACSVGYDLFIRNGTDGFHIPSVESGTRDGDVYRVNKTCVKKMCPELDPPKNGAIITTKKDHHFGDAVQFHCDFGYVLVGSESLQCTPQGTWTGDAPVCQFAKCEVLPDVPGEGLRILRPDPNTTLIPFGANVSIECNDIGRENKQTPFGFFRQCVYDPRQGSNDYRLSGAPPTCPRIDCGEPPETFGAEYGIIPDTRYKASFFFGCQPSFRLAGMSSRNDNIVRCQETGEWDFGDLRCEGPTCEDPGRPADGIQLASSYEQGSEIFFECTRPGYIPITNIPISCQREPECSVIKPLGIASGLIPDEAINATSERSNYEAANVRLGSTTGWCAQSDAFSFVTVDLGKISKVKVILVKGVVTTDVVGRPTEIRFFYKLQEEDSYVVYFPNFNLTSRDPGNYGELAMITLPFAVEARFVVLGIVSYDKNPCLKFELMGCAAEEEEEADVPLLGYDNGYPVCVDNEPPQFLNCPTAPIVVQRGKDGGFLPVDFIEPQAVDNSGMVARIEVRPEDFTLPVTLFEDKELEYLAYDFDGNVAICQVNITVEDKTPPQLSCPQSFIIELVDEQEDYKVNFTELRQKVLTSDASGDVSVTFAPEAVFIPVGSFQNVTVEARDPSGNRAVCHFQVSVQPVQCVDWELEPPKHGAINCLEKPSGPGLECLATCNPGYRFIDGIDVKSFICEPNGPWSPSHNVPDCISEDTTMASYRVLADIVYKAAAPIPPPCSEQYILRFEDQFPALNKILSARCSAINVDMNVTFVDSSAQLISEDTFKAVYTIDINPVVQQPQLYDLCGSTLGLVFDLNVPSTSAVISPLLSMDLSGTGAALCPPLKSTQSSISRGFVCGPGQVLNMPAPGAVPSCLHCPAGTFALAGAKECTPCPIGEFQDEEMKGSCKICPAGTFTKSFGSKSLDDCIQVCGFGTYSPTGLVPCIECPRNTYSGAPSREGFKECTTCPGNMFTYQPGAFSPEQCRAKCPVGQYSDTGLAPCAKCPMHYYQPVVGMTSCFECPSGTMTINTGTATGNDCLPVQCNDELCDNFGVCQAKGHEARCLCPAGFAGKLCETDIDECASNPCYNGATCIDEPQGYICNCPLGYSGLQCQEEESSCINNTCSPQSMCKNEPGYENYSCLCRSGFTGENCSVTVNPCTENGNPCANEASCVPLQQGRFMCECQPGWEGQLCEENIDDCEDSPCAMGGNCTDLINDFACTCPKGFTGKRCHIKVDLCKPNPCLHGMCIDDFTRHVCICDPGWMGPSCDVQISECESNPCENDAQCIDIVNGFQCVCETGFTGERCQHAVDYCASSPCRNGSTCINTLEGFVCQCRPGFLGLQCETDVDECISNPCDPIGTERCIDQVNKFKCACRPGFTGQLCEINIDECDPDPCRNGGICMELVNDFKCICPDGWTGKRCEFSIEACVSQPCINSADCLNLFNDYFCVCPSGTDGKQCEIAPERCIGTPCLNGGICQDFGVDVNCSCDDDHVGVGCEFELDACEEGVCQNGATCIDNGPSYQCICPPGFTGRNCDQDIVNCVPGACPPSASACIDLVDGFYCQCPFNLTGDDCRKAVSVDYDLSFRDIAGGSSASLMVPFTLGTTSLTVAFWVRFSHKDDSGHIFTLYSVESSSIPIDKEILLQVHSSGVSVALLPELQPMFVPFRLGLSVTDGAWHHVAIIWDGKAGTVTVVTDAVIVGKIEKYGQDMKLPDYGYVTLGSPNIEVASGRGAEGFIGHLSRVNVWGRALDLVGEITKQVRSCQSPTIFNGLLLQWIGYDRITGTVDRAIPSTCGMKVCPPGMTGPDCNSMDRDKEPPKIVSCPSDIWVETKNGTAQVMWEEPKFTDKFGVQNIVEVHGYKSGLILAWGNYDITYLATDAEENAAVCSFRVYVLRDFCPTLADPVGGIQRCADWGPNGKFKACSIECNKGGAFSQSTARFYSCGPEGFWRPTENPSLPFVYPACSSSSAAQLIVKTKFQLLGATLCNDAGRKVLNQKIKELIKKTNRDWHICADDVNCDALSIGIKCGKKTNQNSIRKRRQSDQDDVYDIEISFPAESDPVTNPNTNEQTTIRRLLESLILESSGLDVRDALPNTVIDPTSLQLEANFVCPPGQVVQGSSCVPCSSGLYFNQTDRACHRCDIGTYQSQTGQSGCIPCPSINGKPGTTVSTGSRAAEDCKEKCSRGMMYNDEAKRCVVCGFGRFQPEEGSFSCLACPIGKTTRTDVATSIEECREDCPSGQQMTASGSDTTAQCEPCPRGTYRTKGLHMTCTPCPADKTTPIGNKGAVGPEECTIPRCPPGTFLPSDSTNCTKCPRGFYQPLPQQSGCLSCPPDTSTNDVGSTSVDDCFNPCLVNGDSPCDLNAQCMFKKEDSSFRCVCKPGFNGTGQICTDLCNGYCLNDGVCKKNKAFEPQCQCPGSYQGKRCEEKSEFAYIAGGIAGSVILLILMILLIWMICVRTNRRKQPEMKTGLAPSIIDPAGGAINPNFFYGTGAPYAESIAPSHHSTYAHYYDEEEDGWEMPNFYNETYVKDGTKNNMARSQGDLYGNKDELYDRLRRHAYQGKKTEKNENETSDSDGQ</sequence>
<dbReference type="InterPro" id="IPR011641">
    <property type="entry name" value="Tyr-kin_ephrin_A/B_rcpt-like"/>
</dbReference>
<dbReference type="InterPro" id="IPR036055">
    <property type="entry name" value="LDL_receptor-like_sf"/>
</dbReference>
<dbReference type="InterPro" id="IPR000421">
    <property type="entry name" value="FA58C"/>
</dbReference>
<dbReference type="Pfam" id="PF07699">
    <property type="entry name" value="Ephrin_rec_like"/>
    <property type="match status" value="7"/>
</dbReference>
<dbReference type="FunFam" id="2.10.25.10:FF:000146">
    <property type="entry name" value="Putative neurogenic locus notch"/>
    <property type="match status" value="1"/>
</dbReference>
<dbReference type="InterPro" id="IPR001304">
    <property type="entry name" value="C-type_lectin-like"/>
</dbReference>
<evidence type="ECO:0000256" key="9">
    <source>
        <dbReference type="ARBA" id="ARBA00022659"/>
    </source>
</evidence>
<dbReference type="FunFam" id="2.10.25.10:FF:000117">
    <property type="entry name" value="Delta-like protein"/>
    <property type="match status" value="1"/>
</dbReference>
<dbReference type="CDD" id="cd00033">
    <property type="entry name" value="CCP"/>
    <property type="match status" value="3"/>
</dbReference>
<feature type="domain" description="EGF-like" evidence="28">
    <location>
        <begin position="788"/>
        <end position="826"/>
    </location>
</feature>
<evidence type="ECO:0000256" key="3">
    <source>
        <dbReference type="ARBA" id="ARBA00004479"/>
    </source>
</evidence>
<evidence type="ECO:0000259" key="27">
    <source>
        <dbReference type="PROSITE" id="PS50022"/>
    </source>
</evidence>
<evidence type="ECO:0000259" key="26">
    <source>
        <dbReference type="PROSITE" id="PS01180"/>
    </source>
</evidence>
<dbReference type="InterPro" id="IPR035914">
    <property type="entry name" value="Sperma_CUB_dom_sf"/>
</dbReference>
<feature type="domain" description="EGF-like" evidence="28">
    <location>
        <begin position="2145"/>
        <end position="2184"/>
    </location>
</feature>
<feature type="domain" description="CUB" evidence="26">
    <location>
        <begin position="434"/>
        <end position="547"/>
    </location>
</feature>
<dbReference type="InterPro" id="IPR018097">
    <property type="entry name" value="EGF_Ca-bd_CS"/>
</dbReference>
<keyword evidence="33" id="KW-1185">Reference proteome</keyword>
<evidence type="ECO:0000256" key="19">
    <source>
        <dbReference type="ARBA" id="ARBA00023273"/>
    </source>
</evidence>
<dbReference type="InterPro" id="IPR016187">
    <property type="entry name" value="CTDL_fold"/>
</dbReference>
<keyword evidence="16 20" id="KW-1015">Disulfide bond</keyword>
<dbReference type="InterPro" id="IPR008979">
    <property type="entry name" value="Galactose-bd-like_sf"/>
</dbReference>
<feature type="disulfide bond" evidence="22">
    <location>
        <begin position="671"/>
        <end position="714"/>
    </location>
</feature>
<feature type="disulfide bond" evidence="22">
    <location>
        <begin position="548"/>
        <end position="591"/>
    </location>
</feature>
<dbReference type="SUPFAM" id="SSF56436">
    <property type="entry name" value="C-type lectin-like"/>
    <property type="match status" value="1"/>
</dbReference>
<dbReference type="PROSITE" id="PS50022">
    <property type="entry name" value="FA58C_3"/>
    <property type="match status" value="2"/>
</dbReference>
<dbReference type="PROSITE" id="PS01180">
    <property type="entry name" value="CUB"/>
    <property type="match status" value="3"/>
</dbReference>
<dbReference type="GO" id="GO:0007399">
    <property type="term" value="P:nervous system development"/>
    <property type="evidence" value="ECO:0007669"/>
    <property type="project" value="UniProtKB-ARBA"/>
</dbReference>
<dbReference type="FunFam" id="2.10.25.10:FF:000472">
    <property type="entry name" value="Uncharacterized protein, isoform A"/>
    <property type="match status" value="1"/>
</dbReference>
<feature type="domain" description="EGF-like" evidence="28">
    <location>
        <begin position="2453"/>
        <end position="2489"/>
    </location>
</feature>
<dbReference type="FunFam" id="2.10.70.10:FF:000014">
    <property type="entry name" value="Membrane cofactor protein"/>
    <property type="match status" value="1"/>
</dbReference>
<feature type="domain" description="HYR" evidence="30">
    <location>
        <begin position="2804"/>
        <end position="2886"/>
    </location>
</feature>
<dbReference type="PROSITE" id="PS50026">
    <property type="entry name" value="EGF_3"/>
    <property type="match status" value="16"/>
</dbReference>
<feature type="disulfide bond" evidence="20">
    <location>
        <begin position="2055"/>
        <end position="2064"/>
    </location>
</feature>
<dbReference type="SUPFAM" id="SSF57424">
    <property type="entry name" value="LDL receptor-like module"/>
    <property type="match status" value="1"/>
</dbReference>
<feature type="domain" description="F5/8 type C" evidence="27">
    <location>
        <begin position="825"/>
        <end position="975"/>
    </location>
</feature>
<evidence type="ECO:0000256" key="12">
    <source>
        <dbReference type="ARBA" id="ARBA00022737"/>
    </source>
</evidence>
<feature type="disulfide bond" evidence="22">
    <location>
        <begin position="700"/>
        <end position="727"/>
    </location>
</feature>
<feature type="domain" description="C-type lectin" evidence="29">
    <location>
        <begin position="37"/>
        <end position="162"/>
    </location>
</feature>
<feature type="disulfide bond" evidence="20">
    <location>
        <begin position="2212"/>
        <end position="2221"/>
    </location>
</feature>
<feature type="domain" description="EGF-like" evidence="28">
    <location>
        <begin position="2337"/>
        <end position="2375"/>
    </location>
</feature>
<proteinExistence type="predicted"/>
<feature type="domain" description="CUB" evidence="26">
    <location>
        <begin position="204"/>
        <end position="317"/>
    </location>
</feature>
<comment type="caution">
    <text evidence="20">Lacks conserved residue(s) required for the propagation of feature annotation.</text>
</comment>
<evidence type="ECO:0000259" key="28">
    <source>
        <dbReference type="PROSITE" id="PS50026"/>
    </source>
</evidence>
<feature type="domain" description="Sushi" evidence="31">
    <location>
        <begin position="1183"/>
        <end position="1246"/>
    </location>
</feature>
<name>A0AA88HUV0_ARTSF</name>
<evidence type="ECO:0000256" key="1">
    <source>
        <dbReference type="ARBA" id="ARBA00004245"/>
    </source>
</evidence>
<feature type="domain" description="HYR" evidence="30">
    <location>
        <begin position="1552"/>
        <end position="1635"/>
    </location>
</feature>
<dbReference type="PROSITE" id="PS50923">
    <property type="entry name" value="SUSHI"/>
    <property type="match status" value="7"/>
</dbReference>
<feature type="disulfide bond" evidence="20">
    <location>
        <begin position="2517"/>
        <end position="2526"/>
    </location>
</feature>
<feature type="disulfide bond" evidence="20">
    <location>
        <begin position="2441"/>
        <end position="2450"/>
    </location>
</feature>
<dbReference type="PROSITE" id="PS01285">
    <property type="entry name" value="FA58C_1"/>
    <property type="match status" value="1"/>
</dbReference>
<dbReference type="CDD" id="cd00041">
    <property type="entry name" value="CUB"/>
    <property type="match status" value="3"/>
</dbReference>
<keyword evidence="14 24" id="KW-1133">Transmembrane helix</keyword>
<dbReference type="PROSITE" id="PS01186">
    <property type="entry name" value="EGF_2"/>
    <property type="match status" value="12"/>
</dbReference>
<evidence type="ECO:0000313" key="33">
    <source>
        <dbReference type="Proteomes" id="UP001187531"/>
    </source>
</evidence>
<feature type="disulfide bond" evidence="20">
    <location>
        <begin position="2287"/>
        <end position="2296"/>
    </location>
</feature>
<dbReference type="SUPFAM" id="SSF49854">
    <property type="entry name" value="Spermadhesin, CUB domain"/>
    <property type="match status" value="3"/>
</dbReference>
<evidence type="ECO:0000256" key="20">
    <source>
        <dbReference type="PROSITE-ProRule" id="PRU00076"/>
    </source>
</evidence>
<evidence type="ECO:0000256" key="15">
    <source>
        <dbReference type="ARBA" id="ARBA00023136"/>
    </source>
</evidence>
<dbReference type="GO" id="GO:0016020">
    <property type="term" value="C:membrane"/>
    <property type="evidence" value="ECO:0007669"/>
    <property type="project" value="UniProtKB-SubCell"/>
</dbReference>
<dbReference type="SMART" id="SM00179">
    <property type="entry name" value="EGF_CA"/>
    <property type="match status" value="16"/>
</dbReference>
<dbReference type="SUPFAM" id="SSF49785">
    <property type="entry name" value="Galactose-binding domain-like"/>
    <property type="match status" value="2"/>
</dbReference>
<feature type="disulfide bond" evidence="20">
    <location>
        <begin position="2093"/>
        <end position="2102"/>
    </location>
</feature>
<feature type="disulfide bond" evidence="20">
    <location>
        <begin position="2174"/>
        <end position="2183"/>
    </location>
</feature>
<dbReference type="PANTHER" id="PTHR24033:SF233">
    <property type="entry name" value="FIBROPELLIN-1"/>
    <property type="match status" value="1"/>
</dbReference>
<feature type="disulfide bond" evidence="20">
    <location>
        <begin position="2479"/>
        <end position="2488"/>
    </location>
</feature>
<feature type="domain" description="EGF-like" evidence="28">
    <location>
        <begin position="2029"/>
        <end position="2065"/>
    </location>
</feature>
<evidence type="ECO:0000256" key="23">
    <source>
        <dbReference type="SAM" id="MobiDB-lite"/>
    </source>
</evidence>
<feature type="domain" description="Sushi" evidence="31">
    <location>
        <begin position="546"/>
        <end position="607"/>
    </location>
</feature>
<dbReference type="GO" id="GO:0042995">
    <property type="term" value="C:cell projection"/>
    <property type="evidence" value="ECO:0007669"/>
    <property type="project" value="UniProtKB-SubCell"/>
</dbReference>
<evidence type="ECO:0000256" key="14">
    <source>
        <dbReference type="ARBA" id="ARBA00022989"/>
    </source>
</evidence>
<reference evidence="32" key="1">
    <citation type="submission" date="2023-07" db="EMBL/GenBank/DDBJ databases">
        <title>Chromosome-level genome assembly of Artemia franciscana.</title>
        <authorList>
            <person name="Jo E."/>
        </authorList>
    </citation>
    <scope>NUCLEOTIDE SEQUENCE</scope>
    <source>
        <tissue evidence="32">Whole body</tissue>
    </source>
</reference>
<dbReference type="FunFam" id="2.10.25.10:FF:000053">
    <property type="entry name" value="Slit guidance ligand 2"/>
    <property type="match status" value="1"/>
</dbReference>
<protein>
    <recommendedName>
        <fullName evidence="34">Fibropellin-1</fullName>
    </recommendedName>
</protein>
<evidence type="ECO:0000256" key="18">
    <source>
        <dbReference type="ARBA" id="ARBA00023212"/>
    </source>
</evidence>
<dbReference type="SUPFAM" id="SSF57196">
    <property type="entry name" value="EGF/Laminin"/>
    <property type="match status" value="7"/>
</dbReference>
<evidence type="ECO:0000256" key="5">
    <source>
        <dbReference type="ARBA" id="ARBA00022473"/>
    </source>
</evidence>
<feature type="domain" description="CUB" evidence="26">
    <location>
        <begin position="321"/>
        <end position="433"/>
    </location>
</feature>
<feature type="chain" id="PRO_5041713849" description="Fibropellin-1" evidence="25">
    <location>
        <begin position="21"/>
        <end position="3568"/>
    </location>
</feature>
<dbReference type="InterPro" id="IPR013032">
    <property type="entry name" value="EGF-like_CS"/>
</dbReference>
<keyword evidence="9 22" id="KW-0768">Sushi</keyword>
<feature type="domain" description="F5/8 type C" evidence="27">
    <location>
        <begin position="1296"/>
        <end position="1442"/>
    </location>
</feature>
<keyword evidence="6" id="KW-0963">Cytoplasm</keyword>
<dbReference type="Gene3D" id="2.10.70.10">
    <property type="entry name" value="Complement Module, domain 1"/>
    <property type="match status" value="6"/>
</dbReference>
<keyword evidence="7" id="KW-0964">Secreted</keyword>
<feature type="domain" description="EGF-like" evidence="28">
    <location>
        <begin position="3381"/>
        <end position="3416"/>
    </location>
</feature>
<keyword evidence="18" id="KW-0206">Cytoskeleton</keyword>
<dbReference type="FunFam" id="2.10.25.10:FF:000045">
    <property type="entry name" value="Slit guidance ligand 2"/>
    <property type="match status" value="1"/>
</dbReference>
<dbReference type="InterPro" id="IPR023415">
    <property type="entry name" value="LDLR_class-A_CS"/>
</dbReference>
<dbReference type="CDD" id="cd00054">
    <property type="entry name" value="EGF_CA"/>
    <property type="match status" value="10"/>
</dbReference>
<evidence type="ECO:0000256" key="24">
    <source>
        <dbReference type="SAM" id="Phobius"/>
    </source>
</evidence>
<dbReference type="Gene3D" id="2.10.50.10">
    <property type="entry name" value="Tumor Necrosis Factor Receptor, subunit A, domain 2"/>
    <property type="match status" value="4"/>
</dbReference>
<feature type="domain" description="Sushi" evidence="31">
    <location>
        <begin position="669"/>
        <end position="729"/>
    </location>
</feature>
<feature type="disulfide bond" evidence="20">
    <location>
        <begin position="2114"/>
        <end position="2131"/>
    </location>
</feature>
<dbReference type="FunFam" id="2.10.25.10:FF:000318">
    <property type="entry name" value="Eyes shut homolog"/>
    <property type="match status" value="1"/>
</dbReference>
<comment type="subcellular location">
    <subcellularLocation>
        <location evidence="2">Cell projection</location>
    </subcellularLocation>
    <subcellularLocation>
        <location evidence="1">Cytoplasm</location>
        <location evidence="1">Cytoskeleton</location>
    </subcellularLocation>
    <subcellularLocation>
        <location evidence="3">Membrane</location>
        <topology evidence="3">Single-pass type I membrane protein</topology>
    </subcellularLocation>
    <subcellularLocation>
        <location evidence="4">Secreted</location>
    </subcellularLocation>
</comment>
<feature type="disulfide bond" evidence="21">
    <location>
        <begin position="166"/>
        <end position="178"/>
    </location>
</feature>
<feature type="domain" description="Sushi" evidence="31">
    <location>
        <begin position="608"/>
        <end position="668"/>
    </location>
</feature>
<keyword evidence="15 24" id="KW-0472">Membrane</keyword>
<comment type="caution">
    <text evidence="32">The sequence shown here is derived from an EMBL/GenBank/DDBJ whole genome shotgun (WGS) entry which is preliminary data.</text>
</comment>
<dbReference type="Pfam" id="PF07645">
    <property type="entry name" value="EGF_CA"/>
    <property type="match status" value="2"/>
</dbReference>
<evidence type="ECO:0008006" key="34">
    <source>
        <dbReference type="Google" id="ProtNLM"/>
    </source>
</evidence>
<keyword evidence="11 25" id="KW-0732">Signal</keyword>
<feature type="disulfide bond" evidence="21">
    <location>
        <begin position="185"/>
        <end position="200"/>
    </location>
</feature>
<dbReference type="PROSITE" id="PS01187">
    <property type="entry name" value="EGF_CA"/>
    <property type="match status" value="4"/>
</dbReference>
<dbReference type="SUPFAM" id="SSF49899">
    <property type="entry name" value="Concanavalin A-like lectins/glucanases"/>
    <property type="match status" value="1"/>
</dbReference>
<dbReference type="Pfam" id="PF12661">
    <property type="entry name" value="hEGF"/>
    <property type="match status" value="4"/>
</dbReference>
<dbReference type="Pfam" id="PF00008">
    <property type="entry name" value="EGF"/>
    <property type="match status" value="6"/>
</dbReference>
<feature type="domain" description="EGF-like" evidence="28">
    <location>
        <begin position="2067"/>
        <end position="2103"/>
    </location>
</feature>
<dbReference type="Pfam" id="PF00084">
    <property type="entry name" value="Sushi"/>
    <property type="match status" value="5"/>
</dbReference>
<feature type="domain" description="EGF-like" evidence="28">
    <location>
        <begin position="2224"/>
        <end position="2259"/>
    </location>
</feature>
<feature type="domain" description="EGF-like" evidence="28">
    <location>
        <begin position="2415"/>
        <end position="2451"/>
    </location>
</feature>
<evidence type="ECO:0000256" key="17">
    <source>
        <dbReference type="ARBA" id="ARBA00023180"/>
    </source>
</evidence>
<feature type="domain" description="Sushi" evidence="31">
    <location>
        <begin position="730"/>
        <end position="788"/>
    </location>
</feature>
<dbReference type="PROSITE" id="PS50041">
    <property type="entry name" value="C_TYPE_LECTIN_2"/>
    <property type="match status" value="1"/>
</dbReference>
<keyword evidence="17" id="KW-0325">Glycoprotein</keyword>
<evidence type="ECO:0000256" key="13">
    <source>
        <dbReference type="ARBA" id="ARBA00022976"/>
    </source>
</evidence>
<dbReference type="SMART" id="SM00032">
    <property type="entry name" value="CCP"/>
    <property type="match status" value="10"/>
</dbReference>
<dbReference type="CDD" id="cd00037">
    <property type="entry name" value="CLECT"/>
    <property type="match status" value="1"/>
</dbReference>
<dbReference type="InterPro" id="IPR000152">
    <property type="entry name" value="EGF-type_Asp/Asn_hydroxyl_site"/>
</dbReference>
<feature type="domain" description="EGF-like" evidence="28">
    <location>
        <begin position="2261"/>
        <end position="2297"/>
    </location>
</feature>
<evidence type="ECO:0000313" key="32">
    <source>
        <dbReference type="EMBL" id="KAK2717503.1"/>
    </source>
</evidence>
<feature type="disulfide bond" evidence="22">
    <location>
        <begin position="1077"/>
        <end position="1104"/>
    </location>
</feature>
<evidence type="ECO:0000256" key="25">
    <source>
        <dbReference type="SAM" id="SignalP"/>
    </source>
</evidence>
<feature type="disulfide bond" evidence="20">
    <location>
        <begin position="3384"/>
        <end position="3394"/>
    </location>
</feature>
<dbReference type="InterPro" id="IPR002172">
    <property type="entry name" value="LDrepeatLR_classA_rpt"/>
</dbReference>
<dbReference type="SUPFAM" id="SSF57184">
    <property type="entry name" value="Growth factor receptor domain"/>
    <property type="match status" value="5"/>
</dbReference>
<dbReference type="SMART" id="SM00231">
    <property type="entry name" value="FA58C"/>
    <property type="match status" value="2"/>
</dbReference>
<dbReference type="PROSITE" id="PS01209">
    <property type="entry name" value="LDLRA_1"/>
    <property type="match status" value="1"/>
</dbReference>
<dbReference type="SMART" id="SM00042">
    <property type="entry name" value="CUB"/>
    <property type="match status" value="3"/>
</dbReference>
<dbReference type="FunFam" id="2.60.120.290:FF:000048">
    <property type="entry name" value="Uncharacterized protein, isoform A"/>
    <property type="match status" value="1"/>
</dbReference>
<dbReference type="FunFam" id="2.10.25.10:FF:000109">
    <property type="entry name" value="Notch homolog 4, [Drosophila]"/>
    <property type="match status" value="1"/>
</dbReference>
<feature type="disulfide bond" evidence="20">
    <location>
        <begin position="2249"/>
        <end position="2258"/>
    </location>
</feature>
<feature type="signal peptide" evidence="25">
    <location>
        <begin position="1"/>
        <end position="20"/>
    </location>
</feature>
<dbReference type="InterPro" id="IPR051830">
    <property type="entry name" value="NOTCH_homolog"/>
</dbReference>
<feature type="disulfide bond" evidence="20">
    <location>
        <begin position="2133"/>
        <end position="2142"/>
    </location>
</feature>
<keyword evidence="8 20" id="KW-0245">EGF-like domain</keyword>
<feature type="disulfide bond" evidence="20">
    <location>
        <begin position="3406"/>
        <end position="3415"/>
    </location>
</feature>
<dbReference type="FunFam" id="2.10.50.10:FF:000032">
    <property type="entry name" value="Uncharacterized protein, isoform A"/>
    <property type="match status" value="1"/>
</dbReference>
<dbReference type="InterPro" id="IPR049883">
    <property type="entry name" value="NOTCH1_EGF-like"/>
</dbReference>
<dbReference type="Pfam" id="PF00754">
    <property type="entry name" value="F5_F8_type_C"/>
    <property type="match status" value="2"/>
</dbReference>
<keyword evidence="19" id="KW-0966">Cell projection</keyword>
<dbReference type="GO" id="GO:0005856">
    <property type="term" value="C:cytoskeleton"/>
    <property type="evidence" value="ECO:0007669"/>
    <property type="project" value="UniProtKB-SubCell"/>
</dbReference>
<dbReference type="PROSITE" id="PS50068">
    <property type="entry name" value="LDLRA_2"/>
    <property type="match status" value="1"/>
</dbReference>
<dbReference type="Gene3D" id="4.10.400.10">
    <property type="entry name" value="Low-density Lipoprotein Receptor"/>
    <property type="match status" value="1"/>
</dbReference>
<keyword evidence="10 24" id="KW-0812">Transmembrane</keyword>
<feature type="domain" description="EGF-like" evidence="28">
    <location>
        <begin position="2377"/>
        <end position="2413"/>
    </location>
</feature>
<evidence type="ECO:0000256" key="21">
    <source>
        <dbReference type="PROSITE-ProRule" id="PRU00124"/>
    </source>
</evidence>
<dbReference type="InterPro" id="IPR009030">
    <property type="entry name" value="Growth_fac_rcpt_cys_sf"/>
</dbReference>
<dbReference type="FunFam" id="2.10.25.10:FF:000309">
    <property type="entry name" value="Uncharacterized protein, isoform A"/>
    <property type="match status" value="1"/>
</dbReference>
<dbReference type="GO" id="GO:0007219">
    <property type="term" value="P:Notch signaling pathway"/>
    <property type="evidence" value="ECO:0007669"/>
    <property type="project" value="UniProtKB-KW"/>
</dbReference>
<dbReference type="PROSITE" id="PS00010">
    <property type="entry name" value="ASX_HYDROXYL"/>
    <property type="match status" value="9"/>
</dbReference>
<evidence type="ECO:0000256" key="16">
    <source>
        <dbReference type="ARBA" id="ARBA00023157"/>
    </source>
</evidence>
<gene>
    <name evidence="32" type="ORF">QYM36_006322</name>
</gene>
<dbReference type="GO" id="GO:0005509">
    <property type="term" value="F:calcium ion binding"/>
    <property type="evidence" value="ECO:0007669"/>
    <property type="project" value="InterPro"/>
</dbReference>